<dbReference type="GO" id="GO:0006913">
    <property type="term" value="P:nucleocytoplasmic transport"/>
    <property type="evidence" value="ECO:0007669"/>
    <property type="project" value="InterPro"/>
</dbReference>
<dbReference type="Pfam" id="PF10429">
    <property type="entry name" value="Mtr2"/>
    <property type="match status" value="1"/>
</dbReference>
<evidence type="ECO:0000313" key="2">
    <source>
        <dbReference type="EMBL" id="CAH7672740.1"/>
    </source>
</evidence>
<dbReference type="PROSITE" id="PS50177">
    <property type="entry name" value="NTF2_DOMAIN"/>
    <property type="match status" value="1"/>
</dbReference>
<dbReference type="InterPro" id="IPR045875">
    <property type="entry name" value="NTF2"/>
</dbReference>
<proteinExistence type="predicted"/>
<dbReference type="AlphaFoldDB" id="A0AAV0AVZ9"/>
<reference evidence="2" key="1">
    <citation type="submission" date="2022-06" db="EMBL/GenBank/DDBJ databases">
        <authorList>
            <consortium name="SYNGENTA / RWTH Aachen University"/>
        </authorList>
    </citation>
    <scope>NUCLEOTIDE SEQUENCE</scope>
</reference>
<name>A0AAV0AVZ9_PHAPC</name>
<comment type="caution">
    <text evidence="2">The sequence shown here is derived from an EMBL/GenBank/DDBJ whole genome shotgun (WGS) entry which is preliminary data.</text>
</comment>
<accession>A0AAV0AVZ9</accession>
<dbReference type="PANTHER" id="PTHR12612">
    <property type="entry name" value="NUCLEAR TRANSPORT FACTOR 2"/>
    <property type="match status" value="1"/>
</dbReference>
<evidence type="ECO:0000313" key="3">
    <source>
        <dbReference type="Proteomes" id="UP001153365"/>
    </source>
</evidence>
<protein>
    <recommendedName>
        <fullName evidence="1">NTF2 domain-containing protein</fullName>
    </recommendedName>
</protein>
<dbReference type="Proteomes" id="UP001153365">
    <property type="component" value="Unassembled WGS sequence"/>
</dbReference>
<gene>
    <name evidence="2" type="ORF">PPACK8108_LOCUS7574</name>
</gene>
<sequence length="187" mass="20740">MSFQDQGSKSLAPVARSPEVQANKQAELFVDVYYSTYDSASRPKKLPELYRFDARIVWNGNAISGPASLREALLTTMSYTKHEILSFNAHVIPGSTLQPLVLPTISITVSGQLMTSSTRFPSNFRMPDQKDIPSNLIQANSQEDLNRLPRVFSQNFILAPSPQATEPNPSPSISNYLIIADCFRFVG</sequence>
<organism evidence="2 3">
    <name type="scientific">Phakopsora pachyrhizi</name>
    <name type="common">Asian soybean rust disease fungus</name>
    <dbReference type="NCBI Taxonomy" id="170000"/>
    <lineage>
        <taxon>Eukaryota</taxon>
        <taxon>Fungi</taxon>
        <taxon>Dikarya</taxon>
        <taxon>Basidiomycota</taxon>
        <taxon>Pucciniomycotina</taxon>
        <taxon>Pucciniomycetes</taxon>
        <taxon>Pucciniales</taxon>
        <taxon>Phakopsoraceae</taxon>
        <taxon>Phakopsora</taxon>
    </lineage>
</organism>
<feature type="domain" description="NTF2" evidence="1">
    <location>
        <begin position="25"/>
        <end position="185"/>
    </location>
</feature>
<dbReference type="InterPro" id="IPR019488">
    <property type="entry name" value="Nucl_pore_RNA_shuttling_Mtr2"/>
</dbReference>
<dbReference type="SUPFAM" id="SSF54427">
    <property type="entry name" value="NTF2-like"/>
    <property type="match status" value="1"/>
</dbReference>
<keyword evidence="3" id="KW-1185">Reference proteome</keyword>
<dbReference type="InterPro" id="IPR018222">
    <property type="entry name" value="Nuclear_transport_factor_2_euk"/>
</dbReference>
<dbReference type="InterPro" id="IPR032710">
    <property type="entry name" value="NTF2-like_dom_sf"/>
</dbReference>
<evidence type="ECO:0000259" key="1">
    <source>
        <dbReference type="PROSITE" id="PS50177"/>
    </source>
</evidence>
<dbReference type="Gene3D" id="3.10.450.50">
    <property type="match status" value="1"/>
</dbReference>
<dbReference type="EMBL" id="CALTRL010001494">
    <property type="protein sequence ID" value="CAH7672740.1"/>
    <property type="molecule type" value="Genomic_DNA"/>
</dbReference>